<feature type="region of interest" description="Disordered" evidence="1">
    <location>
        <begin position="15"/>
        <end position="45"/>
    </location>
</feature>
<comment type="caution">
    <text evidence="2">The sequence shown here is derived from an EMBL/GenBank/DDBJ whole genome shotgun (WGS) entry which is preliminary data.</text>
</comment>
<gene>
    <name evidence="2" type="ORF">BREU_1780</name>
</gene>
<reference evidence="2 3" key="1">
    <citation type="submission" date="2014-03" db="EMBL/GenBank/DDBJ databases">
        <title>Genomics of Bifidobacteria.</title>
        <authorList>
            <person name="Ventura M."/>
            <person name="Milani C."/>
            <person name="Lugli G.A."/>
        </authorList>
    </citation>
    <scope>NUCLEOTIDE SEQUENCE [LARGE SCALE GENOMIC DNA]</scope>
    <source>
        <strain evidence="2 3">DSM 23975</strain>
    </source>
</reference>
<accession>A0A087CTW2</accession>
<dbReference type="Proteomes" id="UP000028984">
    <property type="component" value="Unassembled WGS sequence"/>
</dbReference>
<name>A0A087CTW2_9BIFI</name>
<evidence type="ECO:0000256" key="1">
    <source>
        <dbReference type="SAM" id="MobiDB-lite"/>
    </source>
</evidence>
<evidence type="ECO:0000313" key="3">
    <source>
        <dbReference type="Proteomes" id="UP000028984"/>
    </source>
</evidence>
<proteinExistence type="predicted"/>
<dbReference type="EMBL" id="JGZK01000004">
    <property type="protein sequence ID" value="KFI86712.1"/>
    <property type="molecule type" value="Genomic_DNA"/>
</dbReference>
<evidence type="ECO:0000313" key="2">
    <source>
        <dbReference type="EMBL" id="KFI86712.1"/>
    </source>
</evidence>
<sequence>MNNLCFDPCAAEEVLPKKSSERPAPTSKYRSHWSGDDWSGTDRQNGVQAQTTQACFVPLIVQPWCAARGMTNGTANSMANGMARGMTNGTANSMANGIANETSITASHFVHRTDTCPSGEARDW</sequence>
<protein>
    <submittedName>
        <fullName evidence="2">Uncharacterized protein</fullName>
    </submittedName>
</protein>
<organism evidence="2 3">
    <name type="scientific">Bifidobacterium reuteri DSM 23975</name>
    <dbReference type="NCBI Taxonomy" id="1437610"/>
    <lineage>
        <taxon>Bacteria</taxon>
        <taxon>Bacillati</taxon>
        <taxon>Actinomycetota</taxon>
        <taxon>Actinomycetes</taxon>
        <taxon>Bifidobacteriales</taxon>
        <taxon>Bifidobacteriaceae</taxon>
        <taxon>Bifidobacterium</taxon>
    </lineage>
</organism>
<dbReference type="AlphaFoldDB" id="A0A087CTW2"/>
<keyword evidence="3" id="KW-1185">Reference proteome</keyword>